<dbReference type="InterPro" id="IPR036721">
    <property type="entry name" value="RCK_C_sf"/>
</dbReference>
<dbReference type="PROSITE" id="PS51202">
    <property type="entry name" value="RCK_C"/>
    <property type="match status" value="1"/>
</dbReference>
<name>A0A4R3VCH1_9BURK</name>
<proteinExistence type="predicted"/>
<dbReference type="SUPFAM" id="SSF116726">
    <property type="entry name" value="TrkA C-terminal domain-like"/>
    <property type="match status" value="1"/>
</dbReference>
<dbReference type="GO" id="GO:0008324">
    <property type="term" value="F:monoatomic cation transmembrane transporter activity"/>
    <property type="evidence" value="ECO:0007669"/>
    <property type="project" value="InterPro"/>
</dbReference>
<sequence length="216" mass="23332">MGQFAVIGLGRFGSATALELTKLGHSVLGVDAVNKIVDAYAEELTHAVIADATDQHALEELGLDNYDVVLVAMGDLQPSLMCVVHLKSLGIKTIWVKATSRAHHLILSKLGVNRIIHPEEEMGVRVAQALSYPMVNDYIPLGNGEFVVEIDVATQLEGQTLGKLLASAKSIIHFLLIKRKGEIIMHPDNAFTLQAHDVLLVSGQLHALKALAPQLK</sequence>
<dbReference type="InterPro" id="IPR003148">
    <property type="entry name" value="RCK_N"/>
</dbReference>
<dbReference type="InterPro" id="IPR050721">
    <property type="entry name" value="Trk_Ktr_HKT_K-transport"/>
</dbReference>
<comment type="caution">
    <text evidence="3">The sequence shown here is derived from an EMBL/GenBank/DDBJ whole genome shotgun (WGS) entry which is preliminary data.</text>
</comment>
<reference evidence="3 4" key="1">
    <citation type="submission" date="2019-03" db="EMBL/GenBank/DDBJ databases">
        <title>Genomic Encyclopedia of Type Strains, Phase IV (KMG-IV): sequencing the most valuable type-strain genomes for metagenomic binning, comparative biology and taxonomic classification.</title>
        <authorList>
            <person name="Goeker M."/>
        </authorList>
    </citation>
    <scope>NUCLEOTIDE SEQUENCE [LARGE SCALE GENOMIC DNA]</scope>
    <source>
        <strain evidence="3 4">DSM 100048</strain>
    </source>
</reference>
<dbReference type="Proteomes" id="UP000294692">
    <property type="component" value="Unassembled WGS sequence"/>
</dbReference>
<evidence type="ECO:0000259" key="1">
    <source>
        <dbReference type="PROSITE" id="PS51201"/>
    </source>
</evidence>
<feature type="domain" description="RCK N-terminal" evidence="1">
    <location>
        <begin position="1"/>
        <end position="116"/>
    </location>
</feature>
<organism evidence="3 4">
    <name type="scientific">Paracandidimonas soli</name>
    <dbReference type="NCBI Taxonomy" id="1917182"/>
    <lineage>
        <taxon>Bacteria</taxon>
        <taxon>Pseudomonadati</taxon>
        <taxon>Pseudomonadota</taxon>
        <taxon>Betaproteobacteria</taxon>
        <taxon>Burkholderiales</taxon>
        <taxon>Alcaligenaceae</taxon>
        <taxon>Paracandidimonas</taxon>
    </lineage>
</organism>
<protein>
    <submittedName>
        <fullName evidence="3">Trk system potassium uptake protein TrkA</fullName>
    </submittedName>
</protein>
<dbReference type="SUPFAM" id="SSF51735">
    <property type="entry name" value="NAD(P)-binding Rossmann-fold domains"/>
    <property type="match status" value="1"/>
</dbReference>
<evidence type="ECO:0000313" key="4">
    <source>
        <dbReference type="Proteomes" id="UP000294692"/>
    </source>
</evidence>
<dbReference type="GO" id="GO:0006813">
    <property type="term" value="P:potassium ion transport"/>
    <property type="evidence" value="ECO:0007669"/>
    <property type="project" value="InterPro"/>
</dbReference>
<dbReference type="RefSeq" id="WP_132474115.1">
    <property type="nucleotide sequence ID" value="NZ_JBHRVM010000001.1"/>
</dbReference>
<dbReference type="InterPro" id="IPR006037">
    <property type="entry name" value="RCK_C"/>
</dbReference>
<dbReference type="Gene3D" id="3.30.70.1450">
    <property type="entry name" value="Regulator of K+ conductance, C-terminal domain"/>
    <property type="match status" value="1"/>
</dbReference>
<evidence type="ECO:0000313" key="3">
    <source>
        <dbReference type="EMBL" id="TCV01523.1"/>
    </source>
</evidence>
<dbReference type="Gene3D" id="3.40.50.720">
    <property type="entry name" value="NAD(P)-binding Rossmann-like Domain"/>
    <property type="match status" value="1"/>
</dbReference>
<evidence type="ECO:0000259" key="2">
    <source>
        <dbReference type="PROSITE" id="PS51202"/>
    </source>
</evidence>
<feature type="domain" description="RCK C-terminal" evidence="2">
    <location>
        <begin position="136"/>
        <end position="216"/>
    </location>
</feature>
<dbReference type="InterPro" id="IPR036291">
    <property type="entry name" value="NAD(P)-bd_dom_sf"/>
</dbReference>
<dbReference type="EMBL" id="SMBX01000002">
    <property type="protein sequence ID" value="TCV01523.1"/>
    <property type="molecule type" value="Genomic_DNA"/>
</dbReference>
<accession>A0A4R3VCH1</accession>
<dbReference type="Pfam" id="PF02254">
    <property type="entry name" value="TrkA_N"/>
    <property type="match status" value="1"/>
</dbReference>
<dbReference type="PROSITE" id="PS51201">
    <property type="entry name" value="RCK_N"/>
    <property type="match status" value="1"/>
</dbReference>
<dbReference type="PANTHER" id="PTHR43833">
    <property type="entry name" value="POTASSIUM CHANNEL PROTEIN 2-RELATED-RELATED"/>
    <property type="match status" value="1"/>
</dbReference>
<dbReference type="PANTHER" id="PTHR43833:SF7">
    <property type="entry name" value="KTR SYSTEM POTASSIUM UPTAKE PROTEIN C"/>
    <property type="match status" value="1"/>
</dbReference>
<gene>
    <name evidence="3" type="ORF">EV686_102235</name>
</gene>
<dbReference type="AlphaFoldDB" id="A0A4R3VCH1"/>
<dbReference type="OrthoDB" id="9776294at2"/>
<keyword evidence="4" id="KW-1185">Reference proteome</keyword>